<keyword evidence="7" id="KW-0482">Metalloprotease</keyword>
<gene>
    <name evidence="8" type="ORF">PACLA_8A067073</name>
</gene>
<evidence type="ECO:0000256" key="5">
    <source>
        <dbReference type="ARBA" id="ARBA00022801"/>
    </source>
</evidence>
<comment type="caution">
    <text evidence="8">The sequence shown here is derived from an EMBL/GenBank/DDBJ whole genome shotgun (WGS) entry which is preliminary data.</text>
</comment>
<dbReference type="OrthoDB" id="446074at2759"/>
<reference evidence="8" key="1">
    <citation type="submission" date="2020-04" db="EMBL/GenBank/DDBJ databases">
        <authorList>
            <person name="Alioto T."/>
            <person name="Alioto T."/>
            <person name="Gomez Garrido J."/>
        </authorList>
    </citation>
    <scope>NUCLEOTIDE SEQUENCE</scope>
    <source>
        <strain evidence="8">A484AB</strain>
    </source>
</reference>
<accession>A0A6S7HL17</accession>
<dbReference type="CDD" id="cd08068">
    <property type="entry name" value="MPN_BRCC36"/>
    <property type="match status" value="1"/>
</dbReference>
<dbReference type="PANTHER" id="PTHR10410">
    <property type="entry name" value="EUKARYOTIC TRANSLATION INITIATION FACTOR 3 -RELATED"/>
    <property type="match status" value="1"/>
</dbReference>
<dbReference type="Proteomes" id="UP001152795">
    <property type="component" value="Unassembled WGS sequence"/>
</dbReference>
<evidence type="ECO:0000313" key="8">
    <source>
        <dbReference type="EMBL" id="CAB4004183.1"/>
    </source>
</evidence>
<name>A0A6S7HL17_PARCT</name>
<proteinExistence type="inferred from homology"/>
<keyword evidence="6" id="KW-0862">Zinc</keyword>
<dbReference type="SMART" id="SM00232">
    <property type="entry name" value="JAB_MPN"/>
    <property type="match status" value="1"/>
</dbReference>
<dbReference type="PROSITE" id="PS50249">
    <property type="entry name" value="MPN"/>
    <property type="match status" value="1"/>
</dbReference>
<keyword evidence="2" id="KW-0645">Protease</keyword>
<dbReference type="EMBL" id="CACRXK020004827">
    <property type="protein sequence ID" value="CAB4004183.1"/>
    <property type="molecule type" value="Genomic_DNA"/>
</dbReference>
<keyword evidence="3" id="KW-0479">Metal-binding</keyword>
<dbReference type="GO" id="GO:0046872">
    <property type="term" value="F:metal ion binding"/>
    <property type="evidence" value="ECO:0007669"/>
    <property type="project" value="UniProtKB-KW"/>
</dbReference>
<evidence type="ECO:0000256" key="1">
    <source>
        <dbReference type="ARBA" id="ARBA00008021"/>
    </source>
</evidence>
<keyword evidence="5" id="KW-0378">Hydrolase</keyword>
<dbReference type="InterPro" id="IPR000555">
    <property type="entry name" value="JAMM/MPN+_dom"/>
</dbReference>
<dbReference type="GO" id="GO:0006508">
    <property type="term" value="P:proteolysis"/>
    <property type="evidence" value="ECO:0007669"/>
    <property type="project" value="UniProtKB-KW"/>
</dbReference>
<dbReference type="AlphaFoldDB" id="A0A6S7HL17"/>
<dbReference type="GO" id="GO:0070536">
    <property type="term" value="P:protein K63-linked deubiquitination"/>
    <property type="evidence" value="ECO:0007669"/>
    <property type="project" value="InterPro"/>
</dbReference>
<dbReference type="GO" id="GO:0006281">
    <property type="term" value="P:DNA repair"/>
    <property type="evidence" value="ECO:0007669"/>
    <property type="project" value="InterPro"/>
</dbReference>
<evidence type="ECO:0000313" key="9">
    <source>
        <dbReference type="Proteomes" id="UP001152795"/>
    </source>
</evidence>
<dbReference type="InterPro" id="IPR037518">
    <property type="entry name" value="MPN"/>
</dbReference>
<keyword evidence="4" id="KW-0833">Ubl conjugation pathway</keyword>
<evidence type="ECO:0000256" key="2">
    <source>
        <dbReference type="ARBA" id="ARBA00022670"/>
    </source>
</evidence>
<dbReference type="GO" id="GO:0070531">
    <property type="term" value="C:BRCA1-A complex"/>
    <property type="evidence" value="ECO:0007669"/>
    <property type="project" value="InterPro"/>
</dbReference>
<dbReference type="Pfam" id="PF01398">
    <property type="entry name" value="JAB"/>
    <property type="match status" value="1"/>
</dbReference>
<evidence type="ECO:0000256" key="6">
    <source>
        <dbReference type="ARBA" id="ARBA00022833"/>
    </source>
</evidence>
<organism evidence="8 9">
    <name type="scientific">Paramuricea clavata</name>
    <name type="common">Red gorgonian</name>
    <name type="synonym">Violescent sea-whip</name>
    <dbReference type="NCBI Taxonomy" id="317549"/>
    <lineage>
        <taxon>Eukaryota</taxon>
        <taxon>Metazoa</taxon>
        <taxon>Cnidaria</taxon>
        <taxon>Anthozoa</taxon>
        <taxon>Octocorallia</taxon>
        <taxon>Malacalcyonacea</taxon>
        <taxon>Plexauridae</taxon>
        <taxon>Paramuricea</taxon>
    </lineage>
</organism>
<dbReference type="GO" id="GO:0070552">
    <property type="term" value="C:BRISC complex"/>
    <property type="evidence" value="ECO:0007669"/>
    <property type="project" value="InterPro"/>
</dbReference>
<evidence type="ECO:0000256" key="3">
    <source>
        <dbReference type="ARBA" id="ARBA00022723"/>
    </source>
</evidence>
<dbReference type="InterPro" id="IPR033860">
    <property type="entry name" value="MPN_BRCC36"/>
</dbReference>
<dbReference type="GO" id="GO:0004843">
    <property type="term" value="F:cysteine-type deubiquitinase activity"/>
    <property type="evidence" value="ECO:0007669"/>
    <property type="project" value="InterPro"/>
</dbReference>
<evidence type="ECO:0000256" key="4">
    <source>
        <dbReference type="ARBA" id="ARBA00022786"/>
    </source>
</evidence>
<dbReference type="InterPro" id="IPR050242">
    <property type="entry name" value="JAMM_MPN+_peptidase_M67A"/>
</dbReference>
<keyword evidence="9" id="KW-1185">Reference proteome</keyword>
<protein>
    <submittedName>
        <fullName evidence="8">Lys-63-specific deubiquitinase BRCC36</fullName>
    </submittedName>
</protein>
<dbReference type="Pfam" id="PF18110">
    <property type="entry name" value="BRCC36_C"/>
    <property type="match status" value="1"/>
</dbReference>
<dbReference type="Gene3D" id="3.40.140.10">
    <property type="entry name" value="Cytidine Deaminase, domain 2"/>
    <property type="match status" value="1"/>
</dbReference>
<dbReference type="InterPro" id="IPR040749">
    <property type="entry name" value="BRCC36_C"/>
</dbReference>
<dbReference type="GO" id="GO:0008237">
    <property type="term" value="F:metallopeptidase activity"/>
    <property type="evidence" value="ECO:0007669"/>
    <property type="project" value="UniProtKB-KW"/>
</dbReference>
<sequence length="218" mass="25016">MLRRSDKRKDRVEISPEQLSYASTQAERLGMLTAKKCPMRILGWYHSHPHITVWPSHVDVQTQAMYQIMDPGFVGLIFSCFNDDTASTSGQIQLTCFQSQVNISGEYNRVEVPVEIVPNEAISDACLEALEQLPDILGQEEEEVFQKTLSNLRRKNNLLTTVHNGAVFTKSLCHVIEVMCGPLMQTLENRLERNERKTEDLLREKEELERRLEAIRNA</sequence>
<comment type="similarity">
    <text evidence="1">Belongs to the peptidase M67A family. BRCC36 subfamily.</text>
</comment>
<dbReference type="SUPFAM" id="SSF102712">
    <property type="entry name" value="JAB1/MPN domain"/>
    <property type="match status" value="1"/>
</dbReference>
<evidence type="ECO:0000256" key="7">
    <source>
        <dbReference type="ARBA" id="ARBA00023049"/>
    </source>
</evidence>